<dbReference type="EMBL" id="CM046122">
    <property type="protein sequence ID" value="KAI8423871.1"/>
    <property type="molecule type" value="Genomic_DNA"/>
</dbReference>
<organism evidence="1 2">
    <name type="scientific">Choristoneura fumiferana</name>
    <name type="common">Spruce budworm moth</name>
    <name type="synonym">Archips fumiferana</name>
    <dbReference type="NCBI Taxonomy" id="7141"/>
    <lineage>
        <taxon>Eukaryota</taxon>
        <taxon>Metazoa</taxon>
        <taxon>Ecdysozoa</taxon>
        <taxon>Arthropoda</taxon>
        <taxon>Hexapoda</taxon>
        <taxon>Insecta</taxon>
        <taxon>Pterygota</taxon>
        <taxon>Neoptera</taxon>
        <taxon>Endopterygota</taxon>
        <taxon>Lepidoptera</taxon>
        <taxon>Glossata</taxon>
        <taxon>Ditrysia</taxon>
        <taxon>Tortricoidea</taxon>
        <taxon>Tortricidae</taxon>
        <taxon>Tortricinae</taxon>
        <taxon>Choristoneura</taxon>
    </lineage>
</organism>
<protein>
    <submittedName>
        <fullName evidence="1">Uncharacterized protein</fullName>
    </submittedName>
</protein>
<accession>A0ACC0JIJ0</accession>
<sequence>MAYFWILIPMLTGLIYVVFFKKPKPEPELPKLDVNEWWGPIDLKGKEDTSIRPFKVEFSDDMIKDLRQRLSNHRSWTPPLEDAAFTYGFNSDHINSWLDYWKDEYNFKEREQFLNQFPQFKTNIQGLDIHFIRVKPKVPEGVQIFPLLLLHGWPGSVREFYEAIPILTRHTPGYNFAFEVIVPSLPGYGFSDAAVRTGLGTAQICVVMRNLMFRLGFKRFYVQGGDWGAGILTSMVTLFPFDILGFHCNMAMALGGKSTLMMFLGAYIPFVSTDSSHPTNVYPLSNYFSKMMEETGYFHLHCTKPDTVGIALSDSPAGLLAYILEKFSTWTKMDNRNRPDGGLSDRWTKDQLIDNLMLYWATGKITSSMRLYAEEFSKKNRDLKLSDHNAIVPMWVLQTKEELYNSPSKLLRFKFRNLVGVTHWSHGGHFPAFECPEEFAKDVFKGIDSINTWVNNLA</sequence>
<keyword evidence="2" id="KW-1185">Reference proteome</keyword>
<name>A0ACC0JIJ0_CHOFU</name>
<proteinExistence type="predicted"/>
<evidence type="ECO:0000313" key="2">
    <source>
        <dbReference type="Proteomes" id="UP001064048"/>
    </source>
</evidence>
<reference evidence="1 2" key="1">
    <citation type="journal article" date="2022" name="Genome Biol. Evol.">
        <title>The Spruce Budworm Genome: Reconstructing the Evolutionary History of Antifreeze Proteins.</title>
        <authorList>
            <person name="Beliveau C."/>
            <person name="Gagne P."/>
            <person name="Picq S."/>
            <person name="Vernygora O."/>
            <person name="Keeling C.I."/>
            <person name="Pinkney K."/>
            <person name="Doucet D."/>
            <person name="Wen F."/>
            <person name="Johnston J.S."/>
            <person name="Maaroufi H."/>
            <person name="Boyle B."/>
            <person name="Laroche J."/>
            <person name="Dewar K."/>
            <person name="Juretic N."/>
            <person name="Blackburn G."/>
            <person name="Nisole A."/>
            <person name="Brunet B."/>
            <person name="Brandao M."/>
            <person name="Lumley L."/>
            <person name="Duan J."/>
            <person name="Quan G."/>
            <person name="Lucarotti C.J."/>
            <person name="Roe A.D."/>
            <person name="Sperling F.A.H."/>
            <person name="Levesque R.C."/>
            <person name="Cusson M."/>
        </authorList>
    </citation>
    <scope>NUCLEOTIDE SEQUENCE [LARGE SCALE GENOMIC DNA]</scope>
    <source>
        <strain evidence="1">Glfc:IPQL:Cfum</strain>
    </source>
</reference>
<gene>
    <name evidence="1" type="ORF">MSG28_012872</name>
</gene>
<comment type="caution">
    <text evidence="1">The sequence shown here is derived from an EMBL/GenBank/DDBJ whole genome shotgun (WGS) entry which is preliminary data.</text>
</comment>
<dbReference type="Proteomes" id="UP001064048">
    <property type="component" value="Chromosome 22"/>
</dbReference>
<evidence type="ECO:0000313" key="1">
    <source>
        <dbReference type="EMBL" id="KAI8423871.1"/>
    </source>
</evidence>